<protein>
    <recommendedName>
        <fullName evidence="3">F-box domain-containing protein</fullName>
    </recommendedName>
</protein>
<proteinExistence type="predicted"/>
<dbReference type="EMBL" id="JAAAIL010002566">
    <property type="protein sequence ID" value="KAG0256250.1"/>
    <property type="molecule type" value="Genomic_DNA"/>
</dbReference>
<dbReference type="Proteomes" id="UP001194580">
    <property type="component" value="Unassembled WGS sequence"/>
</dbReference>
<evidence type="ECO:0000313" key="1">
    <source>
        <dbReference type="EMBL" id="KAG0256250.1"/>
    </source>
</evidence>
<dbReference type="InterPro" id="IPR032675">
    <property type="entry name" value="LRR_dom_sf"/>
</dbReference>
<dbReference type="Gene3D" id="3.80.10.10">
    <property type="entry name" value="Ribonuclease Inhibitor"/>
    <property type="match status" value="1"/>
</dbReference>
<name>A0AAD4D261_9FUNG</name>
<reference evidence="1" key="1">
    <citation type="journal article" date="2020" name="Fungal Divers.">
        <title>Resolving the Mortierellaceae phylogeny through synthesis of multi-gene phylogenetics and phylogenomics.</title>
        <authorList>
            <person name="Vandepol N."/>
            <person name="Liber J."/>
            <person name="Desiro A."/>
            <person name="Na H."/>
            <person name="Kennedy M."/>
            <person name="Barry K."/>
            <person name="Grigoriev I.V."/>
            <person name="Miller A.N."/>
            <person name="O'Donnell K."/>
            <person name="Stajich J.E."/>
            <person name="Bonito G."/>
        </authorList>
    </citation>
    <scope>NUCLEOTIDE SEQUENCE</scope>
    <source>
        <strain evidence="1">NRRL 28262</strain>
    </source>
</reference>
<sequence length="532" mass="61070">MDSMGTHPLALPEIVLTIGKFIPLWVPEQHNGETVWMLKPKDLIAASSVNRLFQSLLTPVLWATFAYPAHHSHSWFIQYHRGSNAVHTIPENIIEKNSVHFRQLDLLLCKQLRRPIKIEQLRLNCTRLQELRLSSVADATSVGQLIAANPGLRLLHWERSAHHPNCALDLRLLSPLHQLRSLSLEGWALNAVYLHHVLNNNADHLEELILGKDEIIFILATPTMNEQWNGLDPTTRSLMTKELQTEAALLLQGRPLLVPKLKSLHLQLMWQTTSDASYSLVRAFPAAEMITICILDEEVGMRLGKNLQEFCPNLRSIQNPNLYTENHYNPVRRGDGIPYIVNACAPGKLTHVALTRWRFDDRLRDALLQHRDGLEVLQLSLYHLEISEGDLENIGKVLAGCKRLKEFSLYNFRRWYQVEDTSILLDGLKCCLDLESLMLVGFPFIDRSLFDIEEEEDRFIQYSNDTCGEKPASEAELPTNWRYSPRFVFGPNSTMSTEEFRNMTFEVVADLPHMKTVILNDDRFEKENSYIS</sequence>
<organism evidence="1 2">
    <name type="scientific">Linnemannia exigua</name>
    <dbReference type="NCBI Taxonomy" id="604196"/>
    <lineage>
        <taxon>Eukaryota</taxon>
        <taxon>Fungi</taxon>
        <taxon>Fungi incertae sedis</taxon>
        <taxon>Mucoromycota</taxon>
        <taxon>Mortierellomycotina</taxon>
        <taxon>Mortierellomycetes</taxon>
        <taxon>Mortierellales</taxon>
        <taxon>Mortierellaceae</taxon>
        <taxon>Linnemannia</taxon>
    </lineage>
</organism>
<evidence type="ECO:0008006" key="3">
    <source>
        <dbReference type="Google" id="ProtNLM"/>
    </source>
</evidence>
<comment type="caution">
    <text evidence="1">The sequence shown here is derived from an EMBL/GenBank/DDBJ whole genome shotgun (WGS) entry which is preliminary data.</text>
</comment>
<gene>
    <name evidence="1" type="ORF">BGZ95_005546</name>
</gene>
<keyword evidence="2" id="KW-1185">Reference proteome</keyword>
<evidence type="ECO:0000313" key="2">
    <source>
        <dbReference type="Proteomes" id="UP001194580"/>
    </source>
</evidence>
<dbReference type="SUPFAM" id="SSF52047">
    <property type="entry name" value="RNI-like"/>
    <property type="match status" value="1"/>
</dbReference>
<accession>A0AAD4D261</accession>
<dbReference type="AlphaFoldDB" id="A0AAD4D261"/>